<dbReference type="Pfam" id="PF10662">
    <property type="entry name" value="PduV-EutP"/>
    <property type="match status" value="1"/>
</dbReference>
<evidence type="ECO:0000256" key="1">
    <source>
        <dbReference type="PIRNR" id="PIRNR036409"/>
    </source>
</evidence>
<dbReference type="PANTHER" id="PTHR40453">
    <property type="entry name" value="PROTEIN YOEF"/>
    <property type="match status" value="1"/>
</dbReference>
<gene>
    <name evidence="2" type="ORF">LZ24_01421</name>
</gene>
<dbReference type="PIRSF" id="PIRSF036409">
    <property type="entry name" value="EutP_PduV"/>
    <property type="match status" value="1"/>
</dbReference>
<comment type="caution">
    <text evidence="2">The sequence shown here is derived from an EMBL/GenBank/DDBJ whole genome shotgun (WGS) entry which is preliminary data.</text>
</comment>
<dbReference type="GO" id="GO:0006576">
    <property type="term" value="P:biogenic amine metabolic process"/>
    <property type="evidence" value="ECO:0007669"/>
    <property type="project" value="InterPro"/>
</dbReference>
<proteinExistence type="inferred from homology"/>
<reference evidence="2 3" key="1">
    <citation type="submission" date="2019-07" db="EMBL/GenBank/DDBJ databases">
        <title>Genome sequencing of 100 strains of the haloalkaliphilic chemolithoautotrophic sulfur-oxidizing bacterium Thioalkalivibrio.</title>
        <authorList>
            <person name="Muyzer G."/>
        </authorList>
    </citation>
    <scope>NUCLEOTIDE SEQUENCE [LARGE SCALE GENOMIC DNA]</scope>
    <source>
        <strain evidence="2 3">ASO4-4</strain>
    </source>
</reference>
<evidence type="ECO:0000313" key="2">
    <source>
        <dbReference type="EMBL" id="TWI73010.1"/>
    </source>
</evidence>
<organism evidence="2 3">
    <name type="scientific">Desulfobotulus alkaliphilus</name>
    <dbReference type="NCBI Taxonomy" id="622671"/>
    <lineage>
        <taxon>Bacteria</taxon>
        <taxon>Pseudomonadati</taxon>
        <taxon>Thermodesulfobacteriota</taxon>
        <taxon>Desulfobacteria</taxon>
        <taxon>Desulfobacterales</taxon>
        <taxon>Desulfobacteraceae</taxon>
        <taxon>Desulfobotulus</taxon>
    </lineage>
</organism>
<dbReference type="Proteomes" id="UP000318307">
    <property type="component" value="Unassembled WGS sequence"/>
</dbReference>
<dbReference type="Gene3D" id="3.40.50.300">
    <property type="entry name" value="P-loop containing nucleotide triphosphate hydrolases"/>
    <property type="match status" value="1"/>
</dbReference>
<dbReference type="EMBL" id="VLLC01000009">
    <property type="protein sequence ID" value="TWI73010.1"/>
    <property type="molecule type" value="Genomic_DNA"/>
</dbReference>
<keyword evidence="1" id="KW-0547">Nucleotide-binding</keyword>
<dbReference type="InterPro" id="IPR012381">
    <property type="entry name" value="EutP_PduV"/>
</dbReference>
<dbReference type="PANTHER" id="PTHR40453:SF1">
    <property type="entry name" value="PROTEIN YOEF"/>
    <property type="match status" value="1"/>
</dbReference>
<protein>
    <submittedName>
        <fullName evidence="2">Ethanolamine utilization protein EutP</fullName>
    </submittedName>
</protein>
<sequence length="144" mass="15937">MPKTMKRVLLIGENGVGKTALMEALSGQRPATRRPMALEFCGPFINTPGEFLENRRFYPAIITTSADCDMVLMIQDATRISSLFPPQFATLFTRRVLGVVSRAEAPENQVERAKRFLQNAGAKEIVCWNTETGEGLGALKSLIF</sequence>
<comment type="similarity">
    <text evidence="1">Belongs to the EutP/PduV family.</text>
</comment>
<name>A0A562RXF6_9BACT</name>
<evidence type="ECO:0000313" key="3">
    <source>
        <dbReference type="Proteomes" id="UP000318307"/>
    </source>
</evidence>
<dbReference type="AlphaFoldDB" id="A0A562RXF6"/>
<dbReference type="SUPFAM" id="SSF52540">
    <property type="entry name" value="P-loop containing nucleoside triphosphate hydrolases"/>
    <property type="match status" value="1"/>
</dbReference>
<dbReference type="GO" id="GO:0005524">
    <property type="term" value="F:ATP binding"/>
    <property type="evidence" value="ECO:0007669"/>
    <property type="project" value="UniProtKB-UniRule"/>
</dbReference>
<keyword evidence="3" id="KW-1185">Reference proteome</keyword>
<dbReference type="RefSeq" id="WP_222427566.1">
    <property type="nucleotide sequence ID" value="NZ_VLLC01000009.1"/>
</dbReference>
<accession>A0A562RXF6</accession>
<dbReference type="InterPro" id="IPR027417">
    <property type="entry name" value="P-loop_NTPase"/>
</dbReference>